<feature type="region of interest" description="Disordered" evidence="1">
    <location>
        <begin position="131"/>
        <end position="212"/>
    </location>
</feature>
<protein>
    <submittedName>
        <fullName evidence="2">Uncharacterized protein</fullName>
    </submittedName>
</protein>
<name>A0A1Y2BKC0_9TREE</name>
<reference evidence="2 3" key="1">
    <citation type="submission" date="2016-07" db="EMBL/GenBank/DDBJ databases">
        <title>Pervasive Adenine N6-methylation of Active Genes in Fungi.</title>
        <authorList>
            <consortium name="DOE Joint Genome Institute"/>
            <person name="Mondo S.J."/>
            <person name="Dannebaum R.O."/>
            <person name="Kuo R.C."/>
            <person name="Labutti K."/>
            <person name="Haridas S."/>
            <person name="Kuo A."/>
            <person name="Salamov A."/>
            <person name="Ahrendt S.R."/>
            <person name="Lipzen A."/>
            <person name="Sullivan W."/>
            <person name="Andreopoulos W.B."/>
            <person name="Clum A."/>
            <person name="Lindquist E."/>
            <person name="Daum C."/>
            <person name="Ramamoorthy G.K."/>
            <person name="Gryganskyi A."/>
            <person name="Culley D."/>
            <person name="Magnuson J.K."/>
            <person name="James T.Y."/>
            <person name="O'Malley M.A."/>
            <person name="Stajich J.E."/>
            <person name="Spatafora J.W."/>
            <person name="Visel A."/>
            <person name="Grigoriev I.V."/>
        </authorList>
    </citation>
    <scope>NUCLEOTIDE SEQUENCE [LARGE SCALE GENOMIC DNA]</scope>
    <source>
        <strain evidence="2 3">68-887.2</strain>
    </source>
</reference>
<evidence type="ECO:0000313" key="3">
    <source>
        <dbReference type="Proteomes" id="UP000193986"/>
    </source>
</evidence>
<feature type="compositionally biased region" description="Low complexity" evidence="1">
    <location>
        <begin position="162"/>
        <end position="177"/>
    </location>
</feature>
<dbReference type="OrthoDB" id="2555519at2759"/>
<dbReference type="STRING" id="71784.A0A1Y2BKC0"/>
<feature type="compositionally biased region" description="Low complexity" evidence="1">
    <location>
        <begin position="19"/>
        <end position="28"/>
    </location>
</feature>
<sequence length="505" mass="54324">MGEPSRPRVKVSGQISFTSSPSSSSIPPRVRAKVDPSTISTPPNVTTRPAIRSTPSSVSLRSGVSATSAGRARSPAPQLLATSTQTPIYTPPLSPPLTNDVSNQAVRVRGGPMYKSAKSPETPIYRSLTEVIGQSGPGPSSSAKAQPSSRGVTSVEGRIRPRAQPLTPTPTTRLLNRSYSRTPLISNSQPPNDQRAENHPYQSAPTISPDRPLLDAPRPVLNKSGAFPSLIHLQHPTASCPPSPLPASDLIIETHRSRILPAHPLYSKPPGLPPPTPGSPEIKTISLPELTPRTSGEYEYRYESEVSDLGKHDDDRDRLSGVTAVEVDLGKEGGVDEVIDDGNGDVEEAKVNRKIADLEISNASLLAINHSLEATKSKQRAEILRLRRALRDSLSGISQPFIPLTSPPIMSPSLMSPTPDDDTLFEEEFVDSELEVRWERVSELVGGMVRRGELAVEKGKEEVRLGTRVLGVEDITRESTPGPNDGEEDNSFASMPKDVGGEEEP</sequence>
<dbReference type="Proteomes" id="UP000193986">
    <property type="component" value="Unassembled WGS sequence"/>
</dbReference>
<feature type="compositionally biased region" description="Polar residues" evidence="1">
    <location>
        <begin position="178"/>
        <end position="192"/>
    </location>
</feature>
<keyword evidence="3" id="KW-1185">Reference proteome</keyword>
<dbReference type="EMBL" id="MCFC01000002">
    <property type="protein sequence ID" value="ORY35070.1"/>
    <property type="molecule type" value="Genomic_DNA"/>
</dbReference>
<dbReference type="InParanoid" id="A0A1Y2BKC0"/>
<feature type="compositionally biased region" description="Polar residues" evidence="1">
    <location>
        <begin position="37"/>
        <end position="68"/>
    </location>
</feature>
<feature type="region of interest" description="Disordered" evidence="1">
    <location>
        <begin position="264"/>
        <end position="285"/>
    </location>
</feature>
<proteinExistence type="predicted"/>
<dbReference type="PANTHER" id="PTHR38701:SF1">
    <property type="entry name" value="UP-REGULATED DURING SEPTATION PROTEIN 1 DOMAIN-CONTAINING PROTEIN"/>
    <property type="match status" value="1"/>
</dbReference>
<evidence type="ECO:0000313" key="2">
    <source>
        <dbReference type="EMBL" id="ORY35070.1"/>
    </source>
</evidence>
<dbReference type="AlphaFoldDB" id="A0A1Y2BKC0"/>
<feature type="region of interest" description="Disordered" evidence="1">
    <location>
        <begin position="468"/>
        <end position="505"/>
    </location>
</feature>
<dbReference type="PANTHER" id="PTHR38701">
    <property type="entry name" value="CHROMOSOME 8, WHOLE GENOME SHOTGUN SEQUENCE"/>
    <property type="match status" value="1"/>
</dbReference>
<evidence type="ECO:0000256" key="1">
    <source>
        <dbReference type="SAM" id="MobiDB-lite"/>
    </source>
</evidence>
<accession>A0A1Y2BKC0</accession>
<feature type="compositionally biased region" description="Polar residues" evidence="1">
    <location>
        <begin position="137"/>
        <end position="152"/>
    </location>
</feature>
<comment type="caution">
    <text evidence="2">The sequence shown here is derived from an EMBL/GenBank/DDBJ whole genome shotgun (WGS) entry which is preliminary data.</text>
</comment>
<gene>
    <name evidence="2" type="ORF">BCR39DRAFT_516567</name>
</gene>
<organism evidence="2 3">
    <name type="scientific">Naematelia encephala</name>
    <dbReference type="NCBI Taxonomy" id="71784"/>
    <lineage>
        <taxon>Eukaryota</taxon>
        <taxon>Fungi</taxon>
        <taxon>Dikarya</taxon>
        <taxon>Basidiomycota</taxon>
        <taxon>Agaricomycotina</taxon>
        <taxon>Tremellomycetes</taxon>
        <taxon>Tremellales</taxon>
        <taxon>Naemateliaceae</taxon>
        <taxon>Naematelia</taxon>
    </lineage>
</organism>
<feature type="region of interest" description="Disordered" evidence="1">
    <location>
        <begin position="1"/>
        <end position="100"/>
    </location>
</feature>